<sequence length="889" mass="99456">MTPLLPFLVGQVSAGGDAAAAPCVCCRSFLPGRKAWMGCLLGRCRRASAAGAFSPGGRPGWGFYWGRCRRAAALRLLPELSPLVEGLLSRSRLTLGRVFSGERPRMNFSSDERRVEEATRSVLLLDLPAPALQPQEKLLIDLTNTPDLIRTGKTCTTTQVPHTSPVPAADRPEFSAHQVESRRQEGEQRSTHQPVLLMQIFLKTWIRRPVSLQSTLQVSDLAGGAVTASTRAFIISSADEFFDPRFDYDFTRLNDTRTYSRGGEKYERPYGWYRFGLKVLHKYEDNTWLGPDNRSTASAPGEWPVSYHGTSKQGAEGIIRGSYKVLLLDLPAPALQPQEKLLIDLTNNPDLIRTGKTCTTTQVLHKYEDNAWLGPDNRSTASAPGEWPVSYHGTSKQGAEGIIRGFYKPGPRDRFGRGIYSTPYMAELKPYIKTFTSKRTGKSYEVVLQNRINPKYREKHNSDKVLNQPHKTYGHIIDEEEFFDPDYDFTDLKDTETFYRGGEVYERPCGWKHYALKSHTFLSCSLPQKPSAGPLTPSAGGCMSLQVKVQRPSALPTPVRRRMSAIPVATPTNQTGPTRPPPVSHCDPAPCPSSASRERSCSPAPADAQEAEPVDAPDIQPFCLEEEEPPAAPPTNPPQPDQSETTDPGAQSPGQSEPSRNLIELETTEESKTQEVLLLDLPAPALQPQEKLLIDLTNTPKLIRTGKTCTTTQVPHTSPAADRPQLSAHQVESRRQEGEQRSTHQPVLLMQIFLKTWIRRPVAQSNFICLRSALQGVAPAAVSHRVKHVDIDTLLDKKHIIDEDEFFDRRLNYDFTYLRDTETYYRGEEVYERPCGWQRFALKVLHKYEDNKWLGTRYRSTASVPGEWPVSYHGTSKQGAEGIIERILQ</sequence>
<gene>
    <name evidence="1" type="ORF">L3Q82_023629</name>
</gene>
<name>A0ACB8WTK5_9TELE</name>
<evidence type="ECO:0000313" key="2">
    <source>
        <dbReference type="Proteomes" id="UP000831701"/>
    </source>
</evidence>
<dbReference type="EMBL" id="CM041536">
    <property type="protein sequence ID" value="KAI3370975.1"/>
    <property type="molecule type" value="Genomic_DNA"/>
</dbReference>
<feature type="non-terminal residue" evidence="1">
    <location>
        <position position="889"/>
    </location>
</feature>
<reference evidence="1" key="1">
    <citation type="submission" date="2022-04" db="EMBL/GenBank/DDBJ databases">
        <title>Jade perch genome.</title>
        <authorList>
            <person name="Chao B."/>
        </authorList>
    </citation>
    <scope>NUCLEOTIDE SEQUENCE</scope>
    <source>
        <strain evidence="1">CB-2022</strain>
    </source>
</reference>
<protein>
    <submittedName>
        <fullName evidence="1">Uncharacterized protein</fullName>
    </submittedName>
</protein>
<proteinExistence type="predicted"/>
<dbReference type="Proteomes" id="UP000831701">
    <property type="component" value="Chromosome 6"/>
</dbReference>
<comment type="caution">
    <text evidence="1">The sequence shown here is derived from an EMBL/GenBank/DDBJ whole genome shotgun (WGS) entry which is preliminary data.</text>
</comment>
<evidence type="ECO:0000313" key="1">
    <source>
        <dbReference type="EMBL" id="KAI3370975.1"/>
    </source>
</evidence>
<organism evidence="1 2">
    <name type="scientific">Scortum barcoo</name>
    <name type="common">barcoo grunter</name>
    <dbReference type="NCBI Taxonomy" id="214431"/>
    <lineage>
        <taxon>Eukaryota</taxon>
        <taxon>Metazoa</taxon>
        <taxon>Chordata</taxon>
        <taxon>Craniata</taxon>
        <taxon>Vertebrata</taxon>
        <taxon>Euteleostomi</taxon>
        <taxon>Actinopterygii</taxon>
        <taxon>Neopterygii</taxon>
        <taxon>Teleostei</taxon>
        <taxon>Neoteleostei</taxon>
        <taxon>Acanthomorphata</taxon>
        <taxon>Eupercaria</taxon>
        <taxon>Centrarchiformes</taxon>
        <taxon>Terapontoidei</taxon>
        <taxon>Terapontidae</taxon>
        <taxon>Scortum</taxon>
    </lineage>
</organism>
<accession>A0ACB8WTK5</accession>
<keyword evidence="2" id="KW-1185">Reference proteome</keyword>